<sequence>MNQQHQQERQYLWQRDPYSNRRQRVPVACSYCQSQKYQRNDDLSRHSSSKRPRTDEFHITIPTYPSERQPPTPSITNWQPFTYIEYAKSETKIPKSVLETCSISPLISETLLKAFLEHVHPYVPVIDSDFIQNESEPLSPLLLYSIFAVSAGFTEYAPERSNYYNKARSLLDRLLDNPRASTIAALILLCVYQQQYFQHQQRAGGDGSQELLIENEEDDEELFRGRMYATIAIGMAKELGLNKECQDPNYTTPQKESRRRLWWSLFMLDVLICSVAGKTSSIDLEDCSVNEPNQEFSEFNQQIKFCKVLQNELISSKRSSFHYEHRTPNIFDLGELTPFVLHLPNPRLNNNNATYEQTNPNNNGNNETPNQLHFTMLCHTLTIILHERNIDSSFEKCTLAANCITDLADQLVHKYGALFKGFFNCTNWCLFEAGKIQAKNVIRSSNETSNNSANNNSGSNNDNSNENNAEIYYTKTIALFKELLRFKKSALLEQYATNLRTNGSISLTFSNYSTTTNSYLNSPSSPSIPIDMNFNPLYDDVLGKDNENTIDVNLFDSSPYSPNSSPGEWHSPTFSHDSVSTTPNSATLYNTTPYSTTLTSSSTAITFPFSHNHNVAFHPYNTTTGHEQQNDEATCGGVYTSSAFSSYSSGLEICL</sequence>
<dbReference type="InterPro" id="IPR007219">
    <property type="entry name" value="XnlR_reg_dom"/>
</dbReference>
<dbReference type="PANTHER" id="PTHR47338">
    <property type="entry name" value="ZN(II)2CYS6 TRANSCRIPTION FACTOR (EUROFUNG)-RELATED"/>
    <property type="match status" value="1"/>
</dbReference>
<dbReference type="GO" id="GO:0000981">
    <property type="term" value="F:DNA-binding transcription factor activity, RNA polymerase II-specific"/>
    <property type="evidence" value="ECO:0007669"/>
    <property type="project" value="InterPro"/>
</dbReference>
<dbReference type="GO" id="GO:0005634">
    <property type="term" value="C:nucleus"/>
    <property type="evidence" value="ECO:0007669"/>
    <property type="project" value="UniProtKB-SubCell"/>
</dbReference>
<name>A0A9N9BRL6_9GLOM</name>
<comment type="subcellular location">
    <subcellularLocation>
        <location evidence="1">Nucleus</location>
    </subcellularLocation>
</comment>
<comment type="caution">
    <text evidence="8">The sequence shown here is derived from an EMBL/GenBank/DDBJ whole genome shotgun (WGS) entry which is preliminary data.</text>
</comment>
<dbReference type="PANTHER" id="PTHR47338:SF5">
    <property type="entry name" value="ZN(II)2CYS6 TRANSCRIPTION FACTOR (EUROFUNG)"/>
    <property type="match status" value="1"/>
</dbReference>
<dbReference type="OrthoDB" id="39175at2759"/>
<protein>
    <submittedName>
        <fullName evidence="8">6070_t:CDS:1</fullName>
    </submittedName>
</protein>
<dbReference type="AlphaFoldDB" id="A0A9N9BRL6"/>
<evidence type="ECO:0000259" key="7">
    <source>
        <dbReference type="SMART" id="SM00906"/>
    </source>
</evidence>
<keyword evidence="9" id="KW-1185">Reference proteome</keyword>
<dbReference type="CDD" id="cd12148">
    <property type="entry name" value="fungal_TF_MHR"/>
    <property type="match status" value="1"/>
</dbReference>
<dbReference type="SMART" id="SM00906">
    <property type="entry name" value="Fungal_trans"/>
    <property type="match status" value="1"/>
</dbReference>
<keyword evidence="4" id="KW-0804">Transcription</keyword>
<evidence type="ECO:0000256" key="2">
    <source>
        <dbReference type="ARBA" id="ARBA00022723"/>
    </source>
</evidence>
<keyword evidence="3" id="KW-0805">Transcription regulation</keyword>
<dbReference type="EMBL" id="CAJVPL010001497">
    <property type="protein sequence ID" value="CAG8573866.1"/>
    <property type="molecule type" value="Genomic_DNA"/>
</dbReference>
<feature type="domain" description="Xylanolytic transcriptional activator regulatory" evidence="7">
    <location>
        <begin position="225"/>
        <end position="298"/>
    </location>
</feature>
<feature type="region of interest" description="Disordered" evidence="6">
    <location>
        <begin position="446"/>
        <end position="466"/>
    </location>
</feature>
<evidence type="ECO:0000313" key="8">
    <source>
        <dbReference type="EMBL" id="CAG8573866.1"/>
    </source>
</evidence>
<dbReference type="InterPro" id="IPR050815">
    <property type="entry name" value="TF_fung"/>
</dbReference>
<gene>
    <name evidence="8" type="ORF">AGERDE_LOCUS7777</name>
</gene>
<dbReference type="GO" id="GO:0008270">
    <property type="term" value="F:zinc ion binding"/>
    <property type="evidence" value="ECO:0007669"/>
    <property type="project" value="InterPro"/>
</dbReference>
<accession>A0A9N9BRL6</accession>
<organism evidence="8 9">
    <name type="scientific">Ambispora gerdemannii</name>
    <dbReference type="NCBI Taxonomy" id="144530"/>
    <lineage>
        <taxon>Eukaryota</taxon>
        <taxon>Fungi</taxon>
        <taxon>Fungi incertae sedis</taxon>
        <taxon>Mucoromycota</taxon>
        <taxon>Glomeromycotina</taxon>
        <taxon>Glomeromycetes</taxon>
        <taxon>Archaeosporales</taxon>
        <taxon>Ambisporaceae</taxon>
        <taxon>Ambispora</taxon>
    </lineage>
</organism>
<dbReference type="GO" id="GO:0003677">
    <property type="term" value="F:DNA binding"/>
    <property type="evidence" value="ECO:0007669"/>
    <property type="project" value="InterPro"/>
</dbReference>
<dbReference type="Pfam" id="PF04082">
    <property type="entry name" value="Fungal_trans"/>
    <property type="match status" value="1"/>
</dbReference>
<keyword evidence="5" id="KW-0539">Nucleus</keyword>
<evidence type="ECO:0000256" key="6">
    <source>
        <dbReference type="SAM" id="MobiDB-lite"/>
    </source>
</evidence>
<proteinExistence type="predicted"/>
<evidence type="ECO:0000256" key="5">
    <source>
        <dbReference type="ARBA" id="ARBA00023242"/>
    </source>
</evidence>
<evidence type="ECO:0000256" key="1">
    <source>
        <dbReference type="ARBA" id="ARBA00004123"/>
    </source>
</evidence>
<reference evidence="8" key="1">
    <citation type="submission" date="2021-06" db="EMBL/GenBank/DDBJ databases">
        <authorList>
            <person name="Kallberg Y."/>
            <person name="Tangrot J."/>
            <person name="Rosling A."/>
        </authorList>
    </citation>
    <scope>NUCLEOTIDE SEQUENCE</scope>
    <source>
        <strain evidence="8">MT106</strain>
    </source>
</reference>
<keyword evidence="2" id="KW-0479">Metal-binding</keyword>
<evidence type="ECO:0000256" key="4">
    <source>
        <dbReference type="ARBA" id="ARBA00023163"/>
    </source>
</evidence>
<feature type="region of interest" description="Disordered" evidence="6">
    <location>
        <begin position="40"/>
        <end position="75"/>
    </location>
</feature>
<dbReference type="Proteomes" id="UP000789831">
    <property type="component" value="Unassembled WGS sequence"/>
</dbReference>
<evidence type="ECO:0000313" key="9">
    <source>
        <dbReference type="Proteomes" id="UP000789831"/>
    </source>
</evidence>
<evidence type="ECO:0000256" key="3">
    <source>
        <dbReference type="ARBA" id="ARBA00023015"/>
    </source>
</evidence>
<dbReference type="GO" id="GO:0006351">
    <property type="term" value="P:DNA-templated transcription"/>
    <property type="evidence" value="ECO:0007669"/>
    <property type="project" value="InterPro"/>
</dbReference>